<reference evidence="3" key="1">
    <citation type="journal article" date="2016" name="Nature">
        <title>Genome evolution in the allotetraploid frog Xenopus laevis.</title>
        <authorList>
            <person name="Session A.M."/>
            <person name="Uno Y."/>
            <person name="Kwon T."/>
            <person name="Chapman J.A."/>
            <person name="Toyoda A."/>
            <person name="Takahashi S."/>
            <person name="Fukui A."/>
            <person name="Hikosaka A."/>
            <person name="Suzuki A."/>
            <person name="Kondo M."/>
            <person name="van Heeringen S.J."/>
            <person name="Quigley I."/>
            <person name="Heinz S."/>
            <person name="Ogino H."/>
            <person name="Ochi H."/>
            <person name="Hellsten U."/>
            <person name="Lyons J.B."/>
            <person name="Simakov O."/>
            <person name="Putnam N."/>
            <person name="Stites J."/>
            <person name="Kuroki Y."/>
            <person name="Tanaka T."/>
            <person name="Michiue T."/>
            <person name="Watanabe M."/>
            <person name="Bogdanovic O."/>
            <person name="Lister R."/>
            <person name="Georgiou G."/>
            <person name="Paranjpe S.S."/>
            <person name="van Kruijsbergen I."/>
            <person name="Shu S."/>
            <person name="Carlson J."/>
            <person name="Kinoshita T."/>
            <person name="Ohta Y."/>
            <person name="Mawaribuchi S."/>
            <person name="Jenkins J."/>
            <person name="Grimwood J."/>
            <person name="Schmutz J."/>
            <person name="Mitros T."/>
            <person name="Mozaffari S.V."/>
            <person name="Suzuki Y."/>
            <person name="Haramoto Y."/>
            <person name="Yamamoto T.S."/>
            <person name="Takagi C."/>
            <person name="Heald R."/>
            <person name="Miller K."/>
            <person name="Haudenschild C."/>
            <person name="Kitzman J."/>
            <person name="Nakayama T."/>
            <person name="Izutsu Y."/>
            <person name="Robert J."/>
            <person name="Fortriede J."/>
            <person name="Burns K."/>
            <person name="Lotay V."/>
            <person name="Karimi K."/>
            <person name="Yasuoka Y."/>
            <person name="Dichmann D.S."/>
            <person name="Flajnik M.F."/>
            <person name="Houston D.W."/>
            <person name="Shendure J."/>
            <person name="DuPasquier L."/>
            <person name="Vize P.D."/>
            <person name="Zorn A.M."/>
            <person name="Ito M."/>
            <person name="Marcotte E.M."/>
            <person name="Wallingford J.B."/>
            <person name="Ito Y."/>
            <person name="Asashima M."/>
            <person name="Ueno N."/>
            <person name="Matsuda Y."/>
            <person name="Veenstra G.J."/>
            <person name="Fujiyama A."/>
            <person name="Harland R.M."/>
            <person name="Taira M."/>
            <person name="Rokhsar D.S."/>
        </authorList>
    </citation>
    <scope>NUCLEOTIDE SEQUENCE [LARGE SCALE GENOMIC DNA]</scope>
    <source>
        <strain evidence="3">J</strain>
    </source>
</reference>
<feature type="chain" id="PRO_5037838073" description="Secreted protein" evidence="1">
    <location>
        <begin position="23"/>
        <end position="110"/>
    </location>
</feature>
<sequence>MLLPLNLVFCAFLLRICPVSLAPKNDLKRLYYPRCCSDHALGSSLSRLNLLSDPWRCLRPLCFLGKYIYVASNLMCVGVLSVSGFPPANCTHDPAGNRARLAQTWLPSAL</sequence>
<proteinExistence type="predicted"/>
<accession>A0A974C1Q9</accession>
<protein>
    <recommendedName>
        <fullName evidence="4">Secreted protein</fullName>
    </recommendedName>
</protein>
<evidence type="ECO:0000313" key="2">
    <source>
        <dbReference type="EMBL" id="OCT64884.1"/>
    </source>
</evidence>
<keyword evidence="1" id="KW-0732">Signal</keyword>
<evidence type="ECO:0000256" key="1">
    <source>
        <dbReference type="SAM" id="SignalP"/>
    </source>
</evidence>
<gene>
    <name evidence="2" type="ORF">XELAEV_18041121mg</name>
</gene>
<dbReference type="Proteomes" id="UP000694892">
    <property type="component" value="Chromosome 8S"/>
</dbReference>
<name>A0A974C1Q9_XENLA</name>
<organism evidence="2 3">
    <name type="scientific">Xenopus laevis</name>
    <name type="common">African clawed frog</name>
    <dbReference type="NCBI Taxonomy" id="8355"/>
    <lineage>
        <taxon>Eukaryota</taxon>
        <taxon>Metazoa</taxon>
        <taxon>Chordata</taxon>
        <taxon>Craniata</taxon>
        <taxon>Vertebrata</taxon>
        <taxon>Euteleostomi</taxon>
        <taxon>Amphibia</taxon>
        <taxon>Batrachia</taxon>
        <taxon>Anura</taxon>
        <taxon>Pipoidea</taxon>
        <taxon>Pipidae</taxon>
        <taxon>Xenopodinae</taxon>
        <taxon>Xenopus</taxon>
        <taxon>Xenopus</taxon>
    </lineage>
</organism>
<evidence type="ECO:0000313" key="3">
    <source>
        <dbReference type="Proteomes" id="UP000694892"/>
    </source>
</evidence>
<evidence type="ECO:0008006" key="4">
    <source>
        <dbReference type="Google" id="ProtNLM"/>
    </source>
</evidence>
<dbReference type="AlphaFoldDB" id="A0A974C1Q9"/>
<feature type="signal peptide" evidence="1">
    <location>
        <begin position="1"/>
        <end position="22"/>
    </location>
</feature>
<dbReference type="EMBL" id="CM004481">
    <property type="protein sequence ID" value="OCT64884.1"/>
    <property type="molecule type" value="Genomic_DNA"/>
</dbReference>